<dbReference type="Pfam" id="PF10282">
    <property type="entry name" value="Lactonase"/>
    <property type="match status" value="1"/>
</dbReference>
<dbReference type="InterPro" id="IPR019405">
    <property type="entry name" value="Lactonase_7-beta_prop"/>
</dbReference>
<dbReference type="eggNOG" id="ENOG502RTAI">
    <property type="taxonomic scope" value="Eukaryota"/>
</dbReference>
<evidence type="ECO:0008006" key="4">
    <source>
        <dbReference type="Google" id="ProtNLM"/>
    </source>
</evidence>
<dbReference type="GO" id="GO:0017057">
    <property type="term" value="F:6-phosphogluconolactonase activity"/>
    <property type="evidence" value="ECO:0000318"/>
    <property type="project" value="GO_Central"/>
</dbReference>
<evidence type="ECO:0000256" key="1">
    <source>
        <dbReference type="ARBA" id="ARBA00005564"/>
    </source>
</evidence>
<dbReference type="OMA" id="TQPRGIQ"/>
<proteinExistence type="inferred from homology"/>
<dbReference type="EMBL" id="CH991575">
    <property type="protein sequence ID" value="EDQ85330.1"/>
    <property type="molecule type" value="Genomic_DNA"/>
</dbReference>
<reference evidence="2 3" key="1">
    <citation type="journal article" date="2008" name="Nature">
        <title>The genome of the choanoflagellate Monosiga brevicollis and the origin of metazoans.</title>
        <authorList>
            <consortium name="JGI Sequencing"/>
            <person name="King N."/>
            <person name="Westbrook M.J."/>
            <person name="Young S.L."/>
            <person name="Kuo A."/>
            <person name="Abedin M."/>
            <person name="Chapman J."/>
            <person name="Fairclough S."/>
            <person name="Hellsten U."/>
            <person name="Isogai Y."/>
            <person name="Letunic I."/>
            <person name="Marr M."/>
            <person name="Pincus D."/>
            <person name="Putnam N."/>
            <person name="Rokas A."/>
            <person name="Wright K.J."/>
            <person name="Zuzow R."/>
            <person name="Dirks W."/>
            <person name="Good M."/>
            <person name="Goodstein D."/>
            <person name="Lemons D."/>
            <person name="Li W."/>
            <person name="Lyons J.B."/>
            <person name="Morris A."/>
            <person name="Nichols S."/>
            <person name="Richter D.J."/>
            <person name="Salamov A."/>
            <person name="Bork P."/>
            <person name="Lim W.A."/>
            <person name="Manning G."/>
            <person name="Miller W.T."/>
            <person name="McGinnis W."/>
            <person name="Shapiro H."/>
            <person name="Tjian R."/>
            <person name="Grigoriev I.V."/>
            <person name="Rokhsar D."/>
        </authorList>
    </citation>
    <scope>NUCLEOTIDE SEQUENCE [LARGE SCALE GENOMIC DNA]</scope>
    <source>
        <strain evidence="3">MX1 / ATCC 50154</strain>
    </source>
</reference>
<dbReference type="FunFam" id="2.130.10.10:FF:001321">
    <property type="entry name" value="6-phosphogluconolactonase (Cycloisomerase 2 family)"/>
    <property type="match status" value="1"/>
</dbReference>
<dbReference type="AlphaFoldDB" id="A9VB49"/>
<name>A9VB49_MONBE</name>
<dbReference type="PANTHER" id="PTHR30344">
    <property type="entry name" value="6-PHOSPHOGLUCONOLACTONASE-RELATED"/>
    <property type="match status" value="1"/>
</dbReference>
<comment type="similarity">
    <text evidence="1">Belongs to the cycloisomerase 2 family.</text>
</comment>
<accession>A9VB49</accession>
<dbReference type="KEGG" id="mbr:MONBRDRAFT_29450"/>
<dbReference type="InterPro" id="IPR015943">
    <property type="entry name" value="WD40/YVTN_repeat-like_dom_sf"/>
</dbReference>
<evidence type="ECO:0000313" key="2">
    <source>
        <dbReference type="EMBL" id="EDQ85330.1"/>
    </source>
</evidence>
<dbReference type="STRING" id="81824.A9VB49"/>
<evidence type="ECO:0000313" key="3">
    <source>
        <dbReference type="Proteomes" id="UP000001357"/>
    </source>
</evidence>
<dbReference type="InParanoid" id="A9VB49"/>
<dbReference type="InterPro" id="IPR050282">
    <property type="entry name" value="Cycloisomerase_2"/>
</dbReference>
<dbReference type="PANTHER" id="PTHR30344:SF1">
    <property type="entry name" value="6-PHOSPHOGLUCONOLACTONASE"/>
    <property type="match status" value="1"/>
</dbReference>
<gene>
    <name evidence="2" type="ORF">MONBRDRAFT_29450</name>
</gene>
<dbReference type="Gene3D" id="2.130.10.10">
    <property type="entry name" value="YVTN repeat-like/Quinoprotein amine dehydrogenase"/>
    <property type="match status" value="1"/>
</dbReference>
<keyword evidence="3" id="KW-1185">Reference proteome</keyword>
<dbReference type="InterPro" id="IPR011048">
    <property type="entry name" value="Haem_d1_sf"/>
</dbReference>
<dbReference type="GeneID" id="5895158"/>
<dbReference type="Proteomes" id="UP000001357">
    <property type="component" value="Unassembled WGS sequence"/>
</dbReference>
<organism evidence="2 3">
    <name type="scientific">Monosiga brevicollis</name>
    <name type="common">Choanoflagellate</name>
    <dbReference type="NCBI Taxonomy" id="81824"/>
    <lineage>
        <taxon>Eukaryota</taxon>
        <taxon>Choanoflagellata</taxon>
        <taxon>Craspedida</taxon>
        <taxon>Salpingoecidae</taxon>
        <taxon>Monosiga</taxon>
    </lineage>
</organism>
<dbReference type="SUPFAM" id="SSF51004">
    <property type="entry name" value="C-terminal (heme d1) domain of cytochrome cd1-nitrite reductase"/>
    <property type="match status" value="1"/>
</dbReference>
<protein>
    <recommendedName>
        <fullName evidence="4">6-phosphogluconolactonase</fullName>
    </recommendedName>
</protein>
<dbReference type="RefSeq" id="XP_001749951.1">
    <property type="nucleotide sequence ID" value="XM_001749899.1"/>
</dbReference>
<sequence>MALTTKAAMVPANDNKATGSFVFVANYSTFDNLAHVPKGTPAKHSLYVYRLCPRTGQLTLLTVDNSFDNPGFLRYHPQKNILYLCTEDILKENTIGAYSVNPETGALAEIDHWSAHGRSTCYLTIDKPQRHMLAVNYWDSTVAAFPIDSSTGKLRDASHIHEPEKKVVAMSRLDHLHNRQLEPHAHAIVLDPYEGHLAFVPDLGLDVIKIFTYDNATGCLKTAQTAAPGPAGSTHGPRYVHFHPELNIMYVVNELSSTVSVFDYDREAAAQLAANPSADVTILTFKQSIPTVPEAFPRSLNTCGRICLDPSGQYVVVSNRGHNSIATFKADASTGMLKQPEFFHTRGRTPRHFQFDATGHWLVVANQDTDTITVFRFNREEGVLEFTGHTYDVPSPNFVCVHAPH</sequence>